<evidence type="ECO:0000256" key="1">
    <source>
        <dbReference type="SAM" id="Coils"/>
    </source>
</evidence>
<reference evidence="4" key="1">
    <citation type="journal article" date="2013" name="Genome Announc.">
        <title>Draft genome sequence of the grapevine dieback fungus Eutypa lata UCR-EL1.</title>
        <authorList>
            <person name="Blanco-Ulate B."/>
            <person name="Rolshausen P.E."/>
            <person name="Cantu D."/>
        </authorList>
    </citation>
    <scope>NUCLEOTIDE SEQUENCE [LARGE SCALE GENOMIC DNA]</scope>
    <source>
        <strain evidence="4">UCR-EL1</strain>
    </source>
</reference>
<name>M7SRQ2_EUTLA</name>
<organism evidence="3 4">
    <name type="scientific">Eutypa lata (strain UCR-EL1)</name>
    <name type="common">Grapevine dieback disease fungus</name>
    <name type="synonym">Eutypa armeniacae</name>
    <dbReference type="NCBI Taxonomy" id="1287681"/>
    <lineage>
        <taxon>Eukaryota</taxon>
        <taxon>Fungi</taxon>
        <taxon>Dikarya</taxon>
        <taxon>Ascomycota</taxon>
        <taxon>Pezizomycotina</taxon>
        <taxon>Sordariomycetes</taxon>
        <taxon>Xylariomycetidae</taxon>
        <taxon>Xylariales</taxon>
        <taxon>Diatrypaceae</taxon>
        <taxon>Eutypa</taxon>
    </lineage>
</organism>
<protein>
    <submittedName>
        <fullName evidence="3">Uncharacterized protein</fullName>
    </submittedName>
</protein>
<keyword evidence="1" id="KW-0175">Coiled coil</keyword>
<evidence type="ECO:0000313" key="4">
    <source>
        <dbReference type="Proteomes" id="UP000012174"/>
    </source>
</evidence>
<feature type="compositionally biased region" description="Basic and acidic residues" evidence="2">
    <location>
        <begin position="547"/>
        <end position="564"/>
    </location>
</feature>
<keyword evidence="4" id="KW-1185">Reference proteome</keyword>
<accession>M7SRQ2</accession>
<dbReference type="HOGENOM" id="CLU_399025_0_0_1"/>
<evidence type="ECO:0000313" key="3">
    <source>
        <dbReference type="EMBL" id="EMR67158.1"/>
    </source>
</evidence>
<dbReference type="eggNOG" id="ENOG502T4BP">
    <property type="taxonomic scope" value="Eukaryota"/>
</dbReference>
<feature type="compositionally biased region" description="Acidic residues" evidence="2">
    <location>
        <begin position="100"/>
        <end position="109"/>
    </location>
</feature>
<evidence type="ECO:0000256" key="2">
    <source>
        <dbReference type="SAM" id="MobiDB-lite"/>
    </source>
</evidence>
<feature type="region of interest" description="Disordered" evidence="2">
    <location>
        <begin position="627"/>
        <end position="657"/>
    </location>
</feature>
<proteinExistence type="predicted"/>
<dbReference type="OrthoDB" id="4587086at2759"/>
<dbReference type="Proteomes" id="UP000012174">
    <property type="component" value="Unassembled WGS sequence"/>
</dbReference>
<dbReference type="AlphaFoldDB" id="M7SRQ2"/>
<feature type="coiled-coil region" evidence="1">
    <location>
        <begin position="292"/>
        <end position="393"/>
    </location>
</feature>
<sequence length="690" mass="76727">MQAYFKMRGSTMGGYEDPLFDWIREREDLPSTNPPADKKKRVSRMLETIDEILASESPSGHTPRDAVFEMNRPKTTHLEVPEDADIKFYQEQKEKADQVLEPDSDDDEAGTTSGRISPCTFLAWSKGCLRWDDDEIKVYLDEGETKRLRPPTPEVPHSAKSDRVPSYMRYRIDQRDEIDGGWMSPHYEVTPNPSIVFTAPGVPDENFAKSANFMGKFSRMNPIAAREIRDHMYGRKNNYKEFVAESEMFSFTEVQEAANHIPGPGMGAQAGATLTAHLAAQWASIATADAVSASLQHTAQQQDEKVKALELELTALRTYLVPHLRHRRAVQEAYQREALERQRREMRRQRIQNHMANYLRDVQHKLDEAHLRAAEAQRRAAGMDAHIEELEDDIAEVLLSVGKDDVAQVYQEVLDFDTWNSVLDSGFVPGVAGGASGGSGGGAAAAAAGGIGGEGGVANAPVPTPPMMSPPMPFEIGDGYVEDSAGERTPIQATFPHTASFDFVDHEVINMLEHIKDDIKAKETKKKEMRAIAENEKKTEQAPVSGETKEDQTSYRVAKREELPIRTSSLAHHESEKKGLAPQLSKENKSFGRAVAVKTVVPAKEKKEDEPLSLYQVITGKKPAVRRPTMAKGPEYQPSMEEELAPQRSKAKSPIRRAVETETVGLGDEDVIFGENNVFPAQFKARGSDM</sequence>
<dbReference type="KEGG" id="ela:UCREL1_5842"/>
<gene>
    <name evidence="3" type="ORF">UCREL1_5842</name>
</gene>
<feature type="region of interest" description="Disordered" evidence="2">
    <location>
        <begin position="530"/>
        <end position="584"/>
    </location>
</feature>
<dbReference type="EMBL" id="KB706502">
    <property type="protein sequence ID" value="EMR67158.1"/>
    <property type="molecule type" value="Genomic_DNA"/>
</dbReference>
<feature type="compositionally biased region" description="Basic and acidic residues" evidence="2">
    <location>
        <begin position="530"/>
        <end position="540"/>
    </location>
</feature>
<feature type="region of interest" description="Disordered" evidence="2">
    <location>
        <begin position="94"/>
        <end position="116"/>
    </location>
</feature>